<dbReference type="OrthoDB" id="6131776at2759"/>
<dbReference type="PANTHER" id="PTHR45737">
    <property type="entry name" value="VON WILLEBRAND FACTOR A DOMAIN-CONTAINING PROTEIN 5A"/>
    <property type="match status" value="1"/>
</dbReference>
<name>A0A8S3V4G3_MYTED</name>
<dbReference type="PANTHER" id="PTHR45737:SF6">
    <property type="entry name" value="VON WILLEBRAND FACTOR A DOMAIN-CONTAINING PROTEIN 5A"/>
    <property type="match status" value="1"/>
</dbReference>
<dbReference type="EMBL" id="CAJPWZ010003121">
    <property type="protein sequence ID" value="CAG2252508.1"/>
    <property type="molecule type" value="Genomic_DNA"/>
</dbReference>
<comment type="caution">
    <text evidence="1">The sequence shown here is derived from an EMBL/GenBank/DDBJ whole genome shotgun (WGS) entry which is preliminary data.</text>
</comment>
<dbReference type="Proteomes" id="UP000683360">
    <property type="component" value="Unassembled WGS sequence"/>
</dbReference>
<proteinExistence type="predicted"/>
<evidence type="ECO:0000313" key="1">
    <source>
        <dbReference type="EMBL" id="CAG2252508.1"/>
    </source>
</evidence>
<protein>
    <submittedName>
        <fullName evidence="1">Uncharacterized protein</fullName>
    </submittedName>
</protein>
<dbReference type="AlphaFoldDB" id="A0A8S3V4G3"/>
<reference evidence="1" key="1">
    <citation type="submission" date="2021-03" db="EMBL/GenBank/DDBJ databases">
        <authorList>
            <person name="Bekaert M."/>
        </authorList>
    </citation>
    <scope>NUCLEOTIDE SEQUENCE</scope>
</reference>
<keyword evidence="2" id="KW-1185">Reference proteome</keyword>
<gene>
    <name evidence="1" type="ORF">MEDL_64051</name>
</gene>
<evidence type="ECO:0000313" key="2">
    <source>
        <dbReference type="Proteomes" id="UP000683360"/>
    </source>
</evidence>
<accession>A0A8S3V4G3</accession>
<sequence length="195" mass="22324">MISSGHTAMFLSECKTSADIFVCKLGNLQSGEVAILTMSYVAELSVETDGKMRFTLPTVLLPRYSHDVRHCVAREFIPGQVEIRTPYILRFSAAVSGCYSIKDIDLAEEFMFDHDLVFDILYDDMNKPEIILELGDKENVGLLREDLLMLNFYPDLKQGVETEDSKTEFIFMIDRSGRFILRCSRLNNIVIKFQK</sequence>
<organism evidence="1 2">
    <name type="scientific">Mytilus edulis</name>
    <name type="common">Blue mussel</name>
    <dbReference type="NCBI Taxonomy" id="6550"/>
    <lineage>
        <taxon>Eukaryota</taxon>
        <taxon>Metazoa</taxon>
        <taxon>Spiralia</taxon>
        <taxon>Lophotrochozoa</taxon>
        <taxon>Mollusca</taxon>
        <taxon>Bivalvia</taxon>
        <taxon>Autobranchia</taxon>
        <taxon>Pteriomorphia</taxon>
        <taxon>Mytilida</taxon>
        <taxon>Mytiloidea</taxon>
        <taxon>Mytilidae</taxon>
        <taxon>Mytilinae</taxon>
        <taxon>Mytilus</taxon>
    </lineage>
</organism>